<evidence type="ECO:0000313" key="2">
    <source>
        <dbReference type="EMBL" id="KXS09364.1"/>
    </source>
</evidence>
<dbReference type="Proteomes" id="UP000070544">
    <property type="component" value="Unassembled WGS sequence"/>
</dbReference>
<gene>
    <name evidence="2" type="ORF">M427DRAFT_233345</name>
</gene>
<feature type="compositionally biased region" description="Polar residues" evidence="1">
    <location>
        <begin position="215"/>
        <end position="225"/>
    </location>
</feature>
<sequence>MDHPFLKSKEYRDESQIVDNCLIYFLPGKRSKAEAAVLGLASKSDLKKYTSGMAPPDFVPAPSSRLSNMDVKRWRESQANAFRLAAYLHEHPSVTMNDVTSRLVTFTLDGSIEDNRPNAPPKPVNATASVPSGEPIIIVTAIHPSAVDAATLIPNVVTPKRTAAELEDASGAASSKRIKIDTPEQPLPSPRLKKDGTPYRSRSRKTDRRDPACSPTRSPTGQEVQEGTKGEVKVCPSCRGAACNSLV</sequence>
<dbReference type="EMBL" id="KQ965869">
    <property type="protein sequence ID" value="KXS09364.1"/>
    <property type="molecule type" value="Genomic_DNA"/>
</dbReference>
<evidence type="ECO:0000313" key="3">
    <source>
        <dbReference type="Proteomes" id="UP000070544"/>
    </source>
</evidence>
<reference evidence="2 3" key="1">
    <citation type="journal article" date="2015" name="Genome Biol. Evol.">
        <title>Phylogenomic analyses indicate that early fungi evolved digesting cell walls of algal ancestors of land plants.</title>
        <authorList>
            <person name="Chang Y."/>
            <person name="Wang S."/>
            <person name="Sekimoto S."/>
            <person name="Aerts A.L."/>
            <person name="Choi C."/>
            <person name="Clum A."/>
            <person name="LaButti K.M."/>
            <person name="Lindquist E.A."/>
            <person name="Yee Ngan C."/>
            <person name="Ohm R.A."/>
            <person name="Salamov A.A."/>
            <person name="Grigoriev I.V."/>
            <person name="Spatafora J.W."/>
            <person name="Berbee M.L."/>
        </authorList>
    </citation>
    <scope>NUCLEOTIDE SEQUENCE [LARGE SCALE GENOMIC DNA]</scope>
    <source>
        <strain evidence="2 3">JEL478</strain>
    </source>
</reference>
<accession>A0A138ZXZ9</accession>
<proteinExistence type="predicted"/>
<name>A0A138ZXZ9_GONPJ</name>
<keyword evidence="3" id="KW-1185">Reference proteome</keyword>
<feature type="region of interest" description="Disordered" evidence="1">
    <location>
        <begin position="165"/>
        <end position="231"/>
    </location>
</feature>
<protein>
    <submittedName>
        <fullName evidence="2">Uncharacterized protein</fullName>
    </submittedName>
</protein>
<dbReference type="AlphaFoldDB" id="A0A138ZXZ9"/>
<evidence type="ECO:0000256" key="1">
    <source>
        <dbReference type="SAM" id="MobiDB-lite"/>
    </source>
</evidence>
<organism evidence="2 3">
    <name type="scientific">Gonapodya prolifera (strain JEL478)</name>
    <name type="common">Monoblepharis prolifera</name>
    <dbReference type="NCBI Taxonomy" id="1344416"/>
    <lineage>
        <taxon>Eukaryota</taxon>
        <taxon>Fungi</taxon>
        <taxon>Fungi incertae sedis</taxon>
        <taxon>Chytridiomycota</taxon>
        <taxon>Chytridiomycota incertae sedis</taxon>
        <taxon>Monoblepharidomycetes</taxon>
        <taxon>Monoblepharidales</taxon>
        <taxon>Gonapodyaceae</taxon>
        <taxon>Gonapodya</taxon>
    </lineage>
</organism>